<dbReference type="GO" id="GO:0008270">
    <property type="term" value="F:zinc ion binding"/>
    <property type="evidence" value="ECO:0007669"/>
    <property type="project" value="UniProtKB-KW"/>
</dbReference>
<evidence type="ECO:0000256" key="8">
    <source>
        <dbReference type="ARBA" id="ARBA00023125"/>
    </source>
</evidence>
<dbReference type="FunFam" id="3.30.160.60:FF:000072">
    <property type="entry name" value="zinc finger protein 143 isoform X1"/>
    <property type="match status" value="1"/>
</dbReference>
<feature type="domain" description="C2H2-type" evidence="13">
    <location>
        <begin position="153"/>
        <end position="180"/>
    </location>
</feature>
<dbReference type="Gene3D" id="3.30.160.60">
    <property type="entry name" value="Classic Zinc Finger"/>
    <property type="match status" value="7"/>
</dbReference>
<dbReference type="InterPro" id="IPR036236">
    <property type="entry name" value="Znf_C2H2_sf"/>
</dbReference>
<keyword evidence="7" id="KW-0805">Transcription regulation</keyword>
<evidence type="ECO:0000256" key="10">
    <source>
        <dbReference type="ARBA" id="ARBA00023242"/>
    </source>
</evidence>
<feature type="domain" description="C2H2-type" evidence="13">
    <location>
        <begin position="684"/>
        <end position="711"/>
    </location>
</feature>
<feature type="compositionally biased region" description="Basic and acidic residues" evidence="12">
    <location>
        <begin position="554"/>
        <end position="565"/>
    </location>
</feature>
<dbReference type="AlphaFoldDB" id="A0A8C4NA84"/>
<evidence type="ECO:0000256" key="11">
    <source>
        <dbReference type="PROSITE-ProRule" id="PRU00042"/>
    </source>
</evidence>
<evidence type="ECO:0000256" key="7">
    <source>
        <dbReference type="ARBA" id="ARBA00023015"/>
    </source>
</evidence>
<keyword evidence="3" id="KW-0479">Metal-binding</keyword>
<dbReference type="Pfam" id="PF00096">
    <property type="entry name" value="zf-C2H2"/>
    <property type="match status" value="3"/>
</dbReference>
<evidence type="ECO:0000256" key="12">
    <source>
        <dbReference type="SAM" id="MobiDB-lite"/>
    </source>
</evidence>
<evidence type="ECO:0000256" key="9">
    <source>
        <dbReference type="ARBA" id="ARBA00023163"/>
    </source>
</evidence>
<dbReference type="Pfam" id="PF12874">
    <property type="entry name" value="zf-met"/>
    <property type="match status" value="1"/>
</dbReference>
<dbReference type="Ensembl" id="ENSEBUT00000004303.1">
    <property type="protein sequence ID" value="ENSEBUP00000003903.1"/>
    <property type="gene ID" value="ENSEBUG00000002761.1"/>
</dbReference>
<feature type="compositionally biased region" description="Low complexity" evidence="12">
    <location>
        <begin position="620"/>
        <end position="637"/>
    </location>
</feature>
<comment type="similarity">
    <text evidence="2">Belongs to the krueppel C2H2-type zinc-finger protein family.</text>
</comment>
<evidence type="ECO:0000313" key="14">
    <source>
        <dbReference type="Ensembl" id="ENSEBUP00000003903.1"/>
    </source>
</evidence>
<feature type="domain" description="C2H2-type" evidence="13">
    <location>
        <begin position="257"/>
        <end position="285"/>
    </location>
</feature>
<feature type="region of interest" description="Disordered" evidence="12">
    <location>
        <begin position="960"/>
        <end position="993"/>
    </location>
</feature>
<dbReference type="PROSITE" id="PS50157">
    <property type="entry name" value="ZINC_FINGER_C2H2_2"/>
    <property type="match status" value="7"/>
</dbReference>
<keyword evidence="4" id="KW-0677">Repeat</keyword>
<feature type="compositionally biased region" description="Basic and acidic residues" evidence="12">
    <location>
        <begin position="984"/>
        <end position="993"/>
    </location>
</feature>
<dbReference type="GeneTree" id="ENSGT00940000156397"/>
<keyword evidence="15" id="KW-1185">Reference proteome</keyword>
<dbReference type="FunFam" id="3.30.160.60:FF:000615">
    <property type="entry name" value="Zinc finger protein 536"/>
    <property type="match status" value="1"/>
</dbReference>
<dbReference type="InterPro" id="IPR013087">
    <property type="entry name" value="Znf_C2H2_type"/>
</dbReference>
<keyword evidence="5 11" id="KW-0863">Zinc-finger</keyword>
<dbReference type="GO" id="GO:0000978">
    <property type="term" value="F:RNA polymerase II cis-regulatory region sequence-specific DNA binding"/>
    <property type="evidence" value="ECO:0007669"/>
    <property type="project" value="TreeGrafter"/>
</dbReference>
<evidence type="ECO:0000256" key="5">
    <source>
        <dbReference type="ARBA" id="ARBA00022771"/>
    </source>
</evidence>
<dbReference type="GO" id="GO:0000981">
    <property type="term" value="F:DNA-binding transcription factor activity, RNA polymerase II-specific"/>
    <property type="evidence" value="ECO:0007669"/>
    <property type="project" value="TreeGrafter"/>
</dbReference>
<sequence>AGMKSLSLGLGHGLPEVRSQLGSHLLNGQLLLSQRLHSHQLGTMNGSWEQNKELKSHGASGHSPEQDSMSSGKLPLSLFSMGLGYEDGERLSGHIRRQSPEDHRNALRVPVVHGAEEDPKKARKYPCQICGKRFRFNSVLSLHMRTHTGEKPFKCPYCDHRAAQKGNLKIHMRTHVRAGSSTTNDMGPLPGLRREEESRLLLELEERAVLRDLQMKASVGMTDGEKVTGETDSSSIEAESKAMEKEGSKEEGTASGFRCMFCKGKFRKHMELERHIRILHKPYKCTLCDFAAAREDALAGHLEVAHVVAEAQVSGQIAEGSSSKSSSSGGAARCEECGQTFAQVWFLKAHMRKHKGSLDHACSVCGRRFKEPWFLKNHMKVHTNSAAKLAKLAASKAAAQTLDGPPATINDVVQERAHISKATLYETCMTCGFLFPDKVSLAEHSRLHGRGESFQENGKPDSDGSFTTKPDNSKHSFLGSLDLIPPSPAESLAHLRLGSSRVAEFDPINSYQAWQLYTKGTVVEPVMENKSFEEVRRGLTSMPNQAELLTAEKRRLHSDGDDKMLGKRQNTNLESESVEANALIRYSTANTVVAFRSSENHGAAEERGCIVSSEGGLACGSEPSSPASSSAQEESGGIEATTEGDGVTGSLSSTPTSGELSDDVALENQHEGIKRRGRRSQGYKDCPVCRKSFKSSHQLKFHLRTHTGDRPFKCPHCQYAGVQLSSLKYHMEHYHPVTPSLSSEGTLESRDVFTLFNQPTALAYHDIYKGNEGGFSGQSTSLAYMPSQRAIMHGVGQCKEEEDDKVMDYCDHSVSPKGGVTVRQPAPPWSFKSKSCNDLQMEPLDLSLRPRHGEVIDAMKAAPPWQKSGTHLTVEIEKRFSTEAKSGIGLADSPAVMLSGSVPSAIGTESGITGTPYGTAKWSQSYSPSLLTPPIQRSNGSFTKSGSVLDYYKQLNFYPPQMNTDKKEKLEDSDVGKGGSIEPNGDHCSDENARQFGGLGKSWEWLRGSITNLAGLEAPLCNRWFLDSTNETDATAGEGEGIREIGYDEYEAQTGTL</sequence>
<evidence type="ECO:0000256" key="4">
    <source>
        <dbReference type="ARBA" id="ARBA00022737"/>
    </source>
</evidence>
<dbReference type="PROSITE" id="PS00028">
    <property type="entry name" value="ZINC_FINGER_C2H2_1"/>
    <property type="match status" value="6"/>
</dbReference>
<accession>A0A8C4NA84</accession>
<feature type="domain" description="C2H2-type" evidence="13">
    <location>
        <begin position="332"/>
        <end position="359"/>
    </location>
</feature>
<dbReference type="Proteomes" id="UP000694388">
    <property type="component" value="Unplaced"/>
</dbReference>
<feature type="domain" description="C2H2-type" evidence="13">
    <location>
        <begin position="426"/>
        <end position="453"/>
    </location>
</feature>
<evidence type="ECO:0000313" key="15">
    <source>
        <dbReference type="Proteomes" id="UP000694388"/>
    </source>
</evidence>
<feature type="domain" description="C2H2-type" evidence="13">
    <location>
        <begin position="125"/>
        <end position="152"/>
    </location>
</feature>
<evidence type="ECO:0000256" key="6">
    <source>
        <dbReference type="ARBA" id="ARBA00022833"/>
    </source>
</evidence>
<dbReference type="Pfam" id="PF13909">
    <property type="entry name" value="zf-H2C2_5"/>
    <property type="match status" value="1"/>
</dbReference>
<feature type="compositionally biased region" description="Basic and acidic residues" evidence="12">
    <location>
        <begin position="449"/>
        <end position="462"/>
    </location>
</feature>
<dbReference type="GO" id="GO:0005634">
    <property type="term" value="C:nucleus"/>
    <property type="evidence" value="ECO:0007669"/>
    <property type="project" value="UniProtKB-SubCell"/>
</dbReference>
<protein>
    <submittedName>
        <fullName evidence="14">Zinc finger protein 536</fullName>
    </submittedName>
</protein>
<dbReference type="PANTHER" id="PTHR45925">
    <property type="entry name" value="ZINC FINGER PROTEIN"/>
    <property type="match status" value="1"/>
</dbReference>
<keyword evidence="8" id="KW-0238">DNA-binding</keyword>
<dbReference type="FunFam" id="3.30.160.60:FF:000075">
    <property type="entry name" value="Putative zinc finger protein 536"/>
    <property type="match status" value="2"/>
</dbReference>
<feature type="region of interest" description="Disordered" evidence="12">
    <location>
        <begin position="223"/>
        <end position="249"/>
    </location>
</feature>
<keyword evidence="6" id="KW-0862">Zinc</keyword>
<feature type="compositionally biased region" description="Basic and acidic residues" evidence="12">
    <location>
        <begin position="238"/>
        <end position="249"/>
    </location>
</feature>
<comment type="subcellular location">
    <subcellularLocation>
        <location evidence="1">Nucleus</location>
    </subcellularLocation>
</comment>
<evidence type="ECO:0000256" key="3">
    <source>
        <dbReference type="ARBA" id="ARBA00022723"/>
    </source>
</evidence>
<evidence type="ECO:0000259" key="13">
    <source>
        <dbReference type="PROSITE" id="PS50157"/>
    </source>
</evidence>
<reference evidence="14" key="1">
    <citation type="submission" date="2025-08" db="UniProtKB">
        <authorList>
            <consortium name="Ensembl"/>
        </authorList>
    </citation>
    <scope>IDENTIFICATION</scope>
</reference>
<evidence type="ECO:0000256" key="2">
    <source>
        <dbReference type="ARBA" id="ARBA00006991"/>
    </source>
</evidence>
<name>A0A8C4NA84_EPTBU</name>
<feature type="region of interest" description="Disordered" evidence="12">
    <location>
        <begin position="615"/>
        <end position="684"/>
    </location>
</feature>
<feature type="region of interest" description="Disordered" evidence="12">
    <location>
        <begin position="554"/>
        <end position="573"/>
    </location>
</feature>
<feature type="domain" description="C2H2-type" evidence="13">
    <location>
        <begin position="360"/>
        <end position="387"/>
    </location>
</feature>
<evidence type="ECO:0000256" key="1">
    <source>
        <dbReference type="ARBA" id="ARBA00004123"/>
    </source>
</evidence>
<dbReference type="SMART" id="SM00355">
    <property type="entry name" value="ZnF_C2H2"/>
    <property type="match status" value="9"/>
</dbReference>
<reference evidence="14" key="2">
    <citation type="submission" date="2025-09" db="UniProtKB">
        <authorList>
            <consortium name="Ensembl"/>
        </authorList>
    </citation>
    <scope>IDENTIFICATION</scope>
</reference>
<dbReference type="SUPFAM" id="SSF57667">
    <property type="entry name" value="beta-beta-alpha zinc fingers"/>
    <property type="match status" value="3"/>
</dbReference>
<organism evidence="14 15">
    <name type="scientific">Eptatretus burgeri</name>
    <name type="common">Inshore hagfish</name>
    <dbReference type="NCBI Taxonomy" id="7764"/>
    <lineage>
        <taxon>Eukaryota</taxon>
        <taxon>Metazoa</taxon>
        <taxon>Chordata</taxon>
        <taxon>Craniata</taxon>
        <taxon>Vertebrata</taxon>
        <taxon>Cyclostomata</taxon>
        <taxon>Myxini</taxon>
        <taxon>Myxiniformes</taxon>
        <taxon>Myxinidae</taxon>
        <taxon>Eptatretinae</taxon>
        <taxon>Eptatretus</taxon>
    </lineage>
</organism>
<feature type="compositionally biased region" description="Polar residues" evidence="12">
    <location>
        <begin position="649"/>
        <end position="659"/>
    </location>
</feature>
<feature type="region of interest" description="Disordered" evidence="12">
    <location>
        <begin position="449"/>
        <end position="472"/>
    </location>
</feature>
<feature type="region of interest" description="Disordered" evidence="12">
    <location>
        <begin position="52"/>
        <end position="73"/>
    </location>
</feature>
<keyword evidence="9" id="KW-0804">Transcription</keyword>
<keyword evidence="10" id="KW-0539">Nucleus</keyword>
<proteinExistence type="inferred from homology"/>
<feature type="compositionally biased region" description="Basic and acidic residues" evidence="12">
    <location>
        <begin position="964"/>
        <end position="975"/>
    </location>
</feature>
<dbReference type="InterPro" id="IPR051967">
    <property type="entry name" value="Krueppel_C2H2-ZF"/>
</dbReference>